<dbReference type="InterPro" id="IPR004358">
    <property type="entry name" value="Sig_transdc_His_kin-like_C"/>
</dbReference>
<dbReference type="SMART" id="SM00388">
    <property type="entry name" value="HisKA"/>
    <property type="match status" value="1"/>
</dbReference>
<dbReference type="InterPro" id="IPR005467">
    <property type="entry name" value="His_kinase_dom"/>
</dbReference>
<dbReference type="CDD" id="cd00075">
    <property type="entry name" value="HATPase"/>
    <property type="match status" value="1"/>
</dbReference>
<keyword evidence="8 14" id="KW-0418">Kinase</keyword>
<dbReference type="PROSITE" id="PS50109">
    <property type="entry name" value="HIS_KIN"/>
    <property type="match status" value="1"/>
</dbReference>
<keyword evidence="5" id="KW-0597">Phosphoprotein</keyword>
<evidence type="ECO:0000256" key="5">
    <source>
        <dbReference type="ARBA" id="ARBA00022553"/>
    </source>
</evidence>
<dbReference type="Proteomes" id="UP000241964">
    <property type="component" value="Unassembled WGS sequence"/>
</dbReference>
<dbReference type="EMBL" id="PYAS01000002">
    <property type="protein sequence ID" value="PSL32418.1"/>
    <property type="molecule type" value="Genomic_DNA"/>
</dbReference>
<dbReference type="Pfam" id="PF00512">
    <property type="entry name" value="HisKA"/>
    <property type="match status" value="1"/>
</dbReference>
<dbReference type="InterPro" id="IPR003594">
    <property type="entry name" value="HATPase_dom"/>
</dbReference>
<dbReference type="SUPFAM" id="SSF47384">
    <property type="entry name" value="Homodimeric domain of signal transducing histidine kinase"/>
    <property type="match status" value="1"/>
</dbReference>
<evidence type="ECO:0000256" key="12">
    <source>
        <dbReference type="SAM" id="Phobius"/>
    </source>
</evidence>
<dbReference type="GO" id="GO:0005886">
    <property type="term" value="C:plasma membrane"/>
    <property type="evidence" value="ECO:0007669"/>
    <property type="project" value="UniProtKB-SubCell"/>
</dbReference>
<protein>
    <recommendedName>
        <fullName evidence="3">histidine kinase</fullName>
        <ecNumber evidence="3">2.7.13.3</ecNumber>
    </recommendedName>
</protein>
<comment type="catalytic activity">
    <reaction evidence="1">
        <text>ATP + protein L-histidine = ADP + protein N-phospho-L-histidine.</text>
        <dbReference type="EC" id="2.7.13.3"/>
    </reaction>
</comment>
<evidence type="ECO:0000256" key="7">
    <source>
        <dbReference type="ARBA" id="ARBA00022741"/>
    </source>
</evidence>
<sequence>MTKRKIQIIVGLMCLALIGLIGFQWYWIREAIAIRNDQFNQKVSESVQQVVHRLEKQEMMYLLQRRIEAEQQKSKLDRIAQLRDMPMKRTTPPAPKTPAHEAVPRVQPRMEVAIGPNGEEIHYQIITEAAPTDVLSPNIRVMVDHQQRIIEEFFQAQQYGMAGIDEFMRRRLDDERRLGNAMRGMADPEIRRKGADFLKKDSVSRNIANRKVALPDNAKGSKQKSRAILSTGEPDRAELLKEVMKDFVYTQRPIEQRVNRFLLDTLLKKQLIQNGVTLPYEFAVRGAVRGQSPDSLIFSTVSMRRSEWEERSYKAALFPNETLTAQNALYVYFPDQQRYILSNMGVMFGGSGILIIVIMACFYLAVTTILRQKKLSDIKNDFINNMTHEFKTPISTIALAAEMAQENSASLLDSPKGSRLDRYLGIIREENKRLGTHVEKVLQMALLDKGHVKLKITETNIHDLIGAALNGQSVQIEQKEGEVDLNFDAEEDVVAADEVHISNILNNLIDNAIKYSPEKLYLNISTKNENGGIAISIADRGIGMNRDQQQRVFDTFYRVPTGNVHDVKGFGLGLSYVKKMVEAHDGTVRLLSKPGEGSTFTIWLPVRKEEQIV</sequence>
<reference evidence="14 15" key="1">
    <citation type="submission" date="2018-03" db="EMBL/GenBank/DDBJ databases">
        <title>Genomic Encyclopedia of Archaeal and Bacterial Type Strains, Phase II (KMG-II): from individual species to whole genera.</title>
        <authorList>
            <person name="Goeker M."/>
        </authorList>
    </citation>
    <scope>NUCLEOTIDE SEQUENCE [LARGE SCALE GENOMIC DNA]</scope>
    <source>
        <strain evidence="14 15">DSM 29057</strain>
    </source>
</reference>
<keyword evidence="15" id="KW-1185">Reference proteome</keyword>
<dbReference type="Pfam" id="PF02518">
    <property type="entry name" value="HATPase_c"/>
    <property type="match status" value="1"/>
</dbReference>
<dbReference type="PRINTS" id="PR00344">
    <property type="entry name" value="BCTRLSENSOR"/>
</dbReference>
<dbReference type="InterPro" id="IPR036890">
    <property type="entry name" value="HATPase_C_sf"/>
</dbReference>
<dbReference type="SMART" id="SM00387">
    <property type="entry name" value="HATPase_c"/>
    <property type="match status" value="1"/>
</dbReference>
<dbReference type="OrthoDB" id="1933776at2"/>
<keyword evidence="9" id="KW-0067">ATP-binding</keyword>
<keyword evidence="10" id="KW-0902">Two-component regulatory system</keyword>
<dbReference type="FunFam" id="3.30.565.10:FF:000023">
    <property type="entry name" value="PAS domain-containing sensor histidine kinase"/>
    <property type="match status" value="1"/>
</dbReference>
<proteinExistence type="predicted"/>
<evidence type="ECO:0000256" key="2">
    <source>
        <dbReference type="ARBA" id="ARBA00004236"/>
    </source>
</evidence>
<feature type="transmembrane region" description="Helical" evidence="12">
    <location>
        <begin position="7"/>
        <end position="28"/>
    </location>
</feature>
<dbReference type="PANTHER" id="PTHR43711:SF26">
    <property type="entry name" value="SENSOR HISTIDINE KINASE RCSC"/>
    <property type="match status" value="1"/>
</dbReference>
<gene>
    <name evidence="14" type="ORF">CLV60_102133</name>
</gene>
<evidence type="ECO:0000256" key="6">
    <source>
        <dbReference type="ARBA" id="ARBA00022679"/>
    </source>
</evidence>
<evidence type="ECO:0000313" key="15">
    <source>
        <dbReference type="Proteomes" id="UP000241964"/>
    </source>
</evidence>
<dbReference type="GO" id="GO:0005524">
    <property type="term" value="F:ATP binding"/>
    <property type="evidence" value="ECO:0007669"/>
    <property type="project" value="UniProtKB-KW"/>
</dbReference>
<evidence type="ECO:0000256" key="1">
    <source>
        <dbReference type="ARBA" id="ARBA00000085"/>
    </source>
</evidence>
<evidence type="ECO:0000256" key="4">
    <source>
        <dbReference type="ARBA" id="ARBA00022475"/>
    </source>
</evidence>
<dbReference type="GO" id="GO:0000155">
    <property type="term" value="F:phosphorelay sensor kinase activity"/>
    <property type="evidence" value="ECO:0007669"/>
    <property type="project" value="InterPro"/>
</dbReference>
<dbReference type="Gene3D" id="1.10.287.130">
    <property type="match status" value="1"/>
</dbReference>
<evidence type="ECO:0000256" key="11">
    <source>
        <dbReference type="ARBA" id="ARBA00023136"/>
    </source>
</evidence>
<keyword evidence="12" id="KW-0812">Transmembrane</keyword>
<organism evidence="14 15">
    <name type="scientific">Dyadobacter jiangsuensis</name>
    <dbReference type="NCBI Taxonomy" id="1591085"/>
    <lineage>
        <taxon>Bacteria</taxon>
        <taxon>Pseudomonadati</taxon>
        <taxon>Bacteroidota</taxon>
        <taxon>Cytophagia</taxon>
        <taxon>Cytophagales</taxon>
        <taxon>Spirosomataceae</taxon>
        <taxon>Dyadobacter</taxon>
    </lineage>
</organism>
<evidence type="ECO:0000256" key="3">
    <source>
        <dbReference type="ARBA" id="ARBA00012438"/>
    </source>
</evidence>
<dbReference type="CDD" id="cd00082">
    <property type="entry name" value="HisKA"/>
    <property type="match status" value="1"/>
</dbReference>
<evidence type="ECO:0000313" key="14">
    <source>
        <dbReference type="EMBL" id="PSL32418.1"/>
    </source>
</evidence>
<dbReference type="SUPFAM" id="SSF55874">
    <property type="entry name" value="ATPase domain of HSP90 chaperone/DNA topoisomerase II/histidine kinase"/>
    <property type="match status" value="1"/>
</dbReference>
<name>A0A2P8GEM1_9BACT</name>
<keyword evidence="4" id="KW-1003">Cell membrane</keyword>
<feature type="domain" description="Histidine kinase" evidence="13">
    <location>
        <begin position="385"/>
        <end position="608"/>
    </location>
</feature>
<evidence type="ECO:0000259" key="13">
    <source>
        <dbReference type="PROSITE" id="PS50109"/>
    </source>
</evidence>
<evidence type="ECO:0000256" key="9">
    <source>
        <dbReference type="ARBA" id="ARBA00022840"/>
    </source>
</evidence>
<dbReference type="InterPro" id="IPR036097">
    <property type="entry name" value="HisK_dim/P_sf"/>
</dbReference>
<keyword evidence="12" id="KW-1133">Transmembrane helix</keyword>
<accession>A0A2P8GEM1</accession>
<keyword evidence="7" id="KW-0547">Nucleotide-binding</keyword>
<evidence type="ECO:0000256" key="10">
    <source>
        <dbReference type="ARBA" id="ARBA00023012"/>
    </source>
</evidence>
<evidence type="ECO:0000256" key="8">
    <source>
        <dbReference type="ARBA" id="ARBA00022777"/>
    </source>
</evidence>
<dbReference type="EC" id="2.7.13.3" evidence="3"/>
<keyword evidence="11 12" id="KW-0472">Membrane</keyword>
<feature type="transmembrane region" description="Helical" evidence="12">
    <location>
        <begin position="344"/>
        <end position="366"/>
    </location>
</feature>
<dbReference type="InterPro" id="IPR050736">
    <property type="entry name" value="Sensor_HK_Regulatory"/>
</dbReference>
<dbReference type="RefSeq" id="WP_106594076.1">
    <property type="nucleotide sequence ID" value="NZ_PYAS01000002.1"/>
</dbReference>
<comment type="subcellular location">
    <subcellularLocation>
        <location evidence="2">Cell membrane</location>
    </subcellularLocation>
</comment>
<dbReference type="PANTHER" id="PTHR43711">
    <property type="entry name" value="TWO-COMPONENT HISTIDINE KINASE"/>
    <property type="match status" value="1"/>
</dbReference>
<dbReference type="InterPro" id="IPR003661">
    <property type="entry name" value="HisK_dim/P_dom"/>
</dbReference>
<comment type="caution">
    <text evidence="14">The sequence shown here is derived from an EMBL/GenBank/DDBJ whole genome shotgun (WGS) entry which is preliminary data.</text>
</comment>
<keyword evidence="6" id="KW-0808">Transferase</keyword>
<dbReference type="Gene3D" id="3.30.565.10">
    <property type="entry name" value="Histidine kinase-like ATPase, C-terminal domain"/>
    <property type="match status" value="1"/>
</dbReference>
<dbReference type="AlphaFoldDB" id="A0A2P8GEM1"/>